<accession>A0A067C970</accession>
<dbReference type="CDD" id="cd01275">
    <property type="entry name" value="FHIT"/>
    <property type="match status" value="1"/>
</dbReference>
<evidence type="ECO:0000256" key="1">
    <source>
        <dbReference type="ARBA" id="ARBA00022741"/>
    </source>
</evidence>
<dbReference type="InterPro" id="IPR036265">
    <property type="entry name" value="HIT-like_sf"/>
</dbReference>
<name>A0A067C970_SAPPC</name>
<evidence type="ECO:0000256" key="7">
    <source>
        <dbReference type="PROSITE-ProRule" id="PRU00464"/>
    </source>
</evidence>
<dbReference type="SUPFAM" id="SSF54197">
    <property type="entry name" value="HIT-like"/>
    <property type="match status" value="1"/>
</dbReference>
<dbReference type="PANTHER" id="PTHR46243">
    <property type="entry name" value="BIS(5'-ADENOSYL)-TRIPHOSPHATASE"/>
    <property type="match status" value="1"/>
</dbReference>
<dbReference type="KEGG" id="spar:SPRG_11940"/>
<feature type="domain" description="HIT" evidence="8">
    <location>
        <begin position="32"/>
        <end position="144"/>
    </location>
</feature>
<dbReference type="OrthoDB" id="680339at2759"/>
<dbReference type="AlphaFoldDB" id="A0A067C970"/>
<dbReference type="InterPro" id="IPR051884">
    <property type="entry name" value="Bis(5'-adenosyl)-TPase_reg"/>
</dbReference>
<keyword evidence="2" id="KW-0378">Hydrolase</keyword>
<keyword evidence="10" id="KW-1185">Reference proteome</keyword>
<feature type="site" description="Important for induction of apoptosis" evidence="6">
    <location>
        <position position="149"/>
    </location>
</feature>
<dbReference type="OMA" id="DAIYGMM"/>
<evidence type="ECO:0000256" key="4">
    <source>
        <dbReference type="PIRSR" id="PIRSR601310-3"/>
    </source>
</evidence>
<gene>
    <name evidence="9" type="ORF">SPRG_11940</name>
</gene>
<dbReference type="PROSITE" id="PS51084">
    <property type="entry name" value="HIT_2"/>
    <property type="match status" value="1"/>
</dbReference>
<dbReference type="Pfam" id="PF01230">
    <property type="entry name" value="HIT"/>
    <property type="match status" value="1"/>
</dbReference>
<evidence type="ECO:0000256" key="6">
    <source>
        <dbReference type="PIRSR" id="PIRSR639383-3"/>
    </source>
</evidence>
<sequence length="188" mass="21219">MVGLDTSTAVPFPTPDTLVQDLLGFQHCLDPLYRAFGPYAIRLSEVFYESTHSVALVNLKPIVPGHVLVIPKRRIDRFTNLDADEVADLWQSAQVGRPPRPLLQCIHYNAPAFTFSMQDGAAAGQTVPHVHVHVLPRTPGDFKKNDDIYDELERNDQRRTMDLDEDRPPRTLDAMAAEAALLRQRCRH</sequence>
<dbReference type="PRINTS" id="PR00332">
    <property type="entry name" value="HISTRIAD"/>
</dbReference>
<dbReference type="GO" id="GO:0000166">
    <property type="term" value="F:nucleotide binding"/>
    <property type="evidence" value="ECO:0007669"/>
    <property type="project" value="UniProtKB-KW"/>
</dbReference>
<feature type="binding site" evidence="5">
    <location>
        <begin position="124"/>
        <end position="127"/>
    </location>
    <ligand>
        <name>substrate</name>
    </ligand>
</feature>
<dbReference type="Proteomes" id="UP000030745">
    <property type="component" value="Unassembled WGS sequence"/>
</dbReference>
<dbReference type="PROSITE" id="PS00892">
    <property type="entry name" value="HIT_1"/>
    <property type="match status" value="1"/>
</dbReference>
<evidence type="ECO:0000256" key="5">
    <source>
        <dbReference type="PIRSR" id="PIRSR639383-2"/>
    </source>
</evidence>
<evidence type="ECO:0000313" key="9">
    <source>
        <dbReference type="EMBL" id="KDO23096.1"/>
    </source>
</evidence>
<organism evidence="9 10">
    <name type="scientific">Saprolegnia parasitica (strain CBS 223.65)</name>
    <dbReference type="NCBI Taxonomy" id="695850"/>
    <lineage>
        <taxon>Eukaryota</taxon>
        <taxon>Sar</taxon>
        <taxon>Stramenopiles</taxon>
        <taxon>Oomycota</taxon>
        <taxon>Saprolegniomycetes</taxon>
        <taxon>Saprolegniales</taxon>
        <taxon>Saprolegniaceae</taxon>
        <taxon>Saprolegnia</taxon>
    </lineage>
</organism>
<evidence type="ECO:0000256" key="3">
    <source>
        <dbReference type="PIRSR" id="PIRSR601310-1"/>
    </source>
</evidence>
<protein>
    <recommendedName>
        <fullName evidence="8">HIT domain-containing protein</fullName>
    </recommendedName>
</protein>
<feature type="short sequence motif" description="Histidine triad motif" evidence="4 7">
    <location>
        <begin position="129"/>
        <end position="133"/>
    </location>
</feature>
<feature type="binding site" evidence="5">
    <location>
        <position position="58"/>
    </location>
    <ligand>
        <name>substrate</name>
    </ligand>
</feature>
<dbReference type="STRING" id="695850.A0A067C970"/>
<dbReference type="GeneID" id="24133946"/>
<feature type="binding site" evidence="5">
    <location>
        <position position="133"/>
    </location>
    <ligand>
        <name>substrate</name>
    </ligand>
</feature>
<feature type="binding site" evidence="5">
    <location>
        <position position="118"/>
    </location>
    <ligand>
        <name>substrate</name>
    </ligand>
</feature>
<dbReference type="PANTHER" id="PTHR46243:SF1">
    <property type="entry name" value="BIS(5'-ADENOSYL)-TRIPHOSPHATASE"/>
    <property type="match status" value="1"/>
</dbReference>
<keyword evidence="1" id="KW-0547">Nucleotide-binding</keyword>
<evidence type="ECO:0000259" key="8">
    <source>
        <dbReference type="PROSITE" id="PS51084"/>
    </source>
</evidence>
<evidence type="ECO:0000313" key="10">
    <source>
        <dbReference type="Proteomes" id="UP000030745"/>
    </source>
</evidence>
<dbReference type="RefSeq" id="XP_012206207.1">
    <property type="nucleotide sequence ID" value="XM_012350817.1"/>
</dbReference>
<dbReference type="GO" id="GO:0016787">
    <property type="term" value="F:hydrolase activity"/>
    <property type="evidence" value="ECO:0007669"/>
    <property type="project" value="UniProtKB-KW"/>
</dbReference>
<dbReference type="InterPro" id="IPR039383">
    <property type="entry name" value="FHIT"/>
</dbReference>
<dbReference type="InterPro" id="IPR001310">
    <property type="entry name" value="Histidine_triad_HIT"/>
</dbReference>
<dbReference type="InterPro" id="IPR011146">
    <property type="entry name" value="HIT-like"/>
</dbReference>
<dbReference type="VEuPathDB" id="FungiDB:SPRG_11940"/>
<dbReference type="FunFam" id="3.30.428.10:FF:000011">
    <property type="entry name" value="Fragile histidine triad"/>
    <property type="match status" value="1"/>
</dbReference>
<dbReference type="Gene3D" id="3.30.428.10">
    <property type="entry name" value="HIT-like"/>
    <property type="match status" value="1"/>
</dbReference>
<reference evidence="9 10" key="1">
    <citation type="journal article" date="2013" name="PLoS Genet.">
        <title>Distinctive expansion of potential virulence genes in the genome of the oomycete fish pathogen Saprolegnia parasitica.</title>
        <authorList>
            <person name="Jiang R.H."/>
            <person name="de Bruijn I."/>
            <person name="Haas B.J."/>
            <person name="Belmonte R."/>
            <person name="Lobach L."/>
            <person name="Christie J."/>
            <person name="van den Ackerveken G."/>
            <person name="Bottin A."/>
            <person name="Bulone V."/>
            <person name="Diaz-Moreno S.M."/>
            <person name="Dumas B."/>
            <person name="Fan L."/>
            <person name="Gaulin E."/>
            <person name="Govers F."/>
            <person name="Grenville-Briggs L.J."/>
            <person name="Horner N.R."/>
            <person name="Levin J.Z."/>
            <person name="Mammella M."/>
            <person name="Meijer H.J."/>
            <person name="Morris P."/>
            <person name="Nusbaum C."/>
            <person name="Oome S."/>
            <person name="Phillips A.J."/>
            <person name="van Rooyen D."/>
            <person name="Rzeszutek E."/>
            <person name="Saraiva M."/>
            <person name="Secombes C.J."/>
            <person name="Seidl M.F."/>
            <person name="Snel B."/>
            <person name="Stassen J.H."/>
            <person name="Sykes S."/>
            <person name="Tripathy S."/>
            <person name="van den Berg H."/>
            <person name="Vega-Arreguin J.C."/>
            <person name="Wawra S."/>
            <person name="Young S.K."/>
            <person name="Zeng Q."/>
            <person name="Dieguez-Uribeondo J."/>
            <person name="Russ C."/>
            <person name="Tyler B.M."/>
            <person name="van West P."/>
        </authorList>
    </citation>
    <scope>NUCLEOTIDE SEQUENCE [LARGE SCALE GENOMIC DNA]</scope>
    <source>
        <strain evidence="9 10">CBS 223.65</strain>
    </source>
</reference>
<proteinExistence type="predicted"/>
<dbReference type="InterPro" id="IPR019808">
    <property type="entry name" value="Histidine_triad_CS"/>
</dbReference>
<evidence type="ECO:0000256" key="2">
    <source>
        <dbReference type="ARBA" id="ARBA00022801"/>
    </source>
</evidence>
<dbReference type="EMBL" id="KK583258">
    <property type="protein sequence ID" value="KDO23096.1"/>
    <property type="molecule type" value="Genomic_DNA"/>
</dbReference>
<feature type="active site" description="Tele-AMP-histidine intermediate" evidence="3">
    <location>
        <position position="131"/>
    </location>
</feature>